<organism evidence="2 3">
    <name type="scientific">Celeribacter arenosi</name>
    <dbReference type="NCBI Taxonomy" id="792649"/>
    <lineage>
        <taxon>Bacteria</taxon>
        <taxon>Pseudomonadati</taxon>
        <taxon>Pseudomonadota</taxon>
        <taxon>Alphaproteobacteria</taxon>
        <taxon>Rhodobacterales</taxon>
        <taxon>Roseobacteraceae</taxon>
        <taxon>Celeribacter</taxon>
    </lineage>
</organism>
<keyword evidence="2" id="KW-0482">Metalloprotease</keyword>
<proteinExistence type="predicted"/>
<keyword evidence="2" id="KW-0645">Protease</keyword>
<dbReference type="RefSeq" id="WP_344844911.1">
    <property type="nucleotide sequence ID" value="NZ_BAABDF010000006.1"/>
</dbReference>
<dbReference type="Pfam" id="PF01863">
    <property type="entry name" value="YgjP-like"/>
    <property type="match status" value="1"/>
</dbReference>
<comment type="caution">
    <text evidence="2">The sequence shown here is derived from an EMBL/GenBank/DDBJ whole genome shotgun (WGS) entry which is preliminary data.</text>
</comment>
<dbReference type="PANTHER" id="PTHR30399:SF1">
    <property type="entry name" value="UTP PYROPHOSPHATASE"/>
    <property type="match status" value="1"/>
</dbReference>
<sequence length="233" mass="26279">MATRTLIGDPDVTVTLKRSNRAKRMSLRVSRLDGRVTLTVPKFASDRDAMGFLVEKESWIRGHLETRAPLKQVTHGAHMPFLGREVEIVAGASGRSPRLEGERLMVPGDAAKAGPRVSAFLKTQARSRLAEASDRYADALGVKATAITLRDTRSRWGSCTSEGRLMYSWRLVMAPEVVLDYVAAHEVAHLLEMNHSARYWAHVKRVCPDYVLHRAWLRRHGETLHAWRFESLD</sequence>
<name>A0ABP7K4B6_9RHOB</name>
<dbReference type="InterPro" id="IPR053136">
    <property type="entry name" value="UTP_pyrophosphatase-like"/>
</dbReference>
<dbReference type="InterPro" id="IPR002725">
    <property type="entry name" value="YgjP-like_metallopeptidase"/>
</dbReference>
<protein>
    <submittedName>
        <fullName evidence="2">SprT family zinc-dependent metalloprotease</fullName>
    </submittedName>
</protein>
<dbReference type="PANTHER" id="PTHR30399">
    <property type="entry name" value="UNCHARACTERIZED PROTEIN YGJP"/>
    <property type="match status" value="1"/>
</dbReference>
<dbReference type="CDD" id="cd07344">
    <property type="entry name" value="M48_yhfN_like"/>
    <property type="match status" value="1"/>
</dbReference>
<evidence type="ECO:0000259" key="1">
    <source>
        <dbReference type="Pfam" id="PF01863"/>
    </source>
</evidence>
<reference evidence="3" key="1">
    <citation type="journal article" date="2019" name="Int. J. Syst. Evol. Microbiol.">
        <title>The Global Catalogue of Microorganisms (GCM) 10K type strain sequencing project: providing services to taxonomists for standard genome sequencing and annotation.</title>
        <authorList>
            <consortium name="The Broad Institute Genomics Platform"/>
            <consortium name="The Broad Institute Genome Sequencing Center for Infectious Disease"/>
            <person name="Wu L."/>
            <person name="Ma J."/>
        </authorList>
    </citation>
    <scope>NUCLEOTIDE SEQUENCE [LARGE SCALE GENOMIC DNA]</scope>
    <source>
        <strain evidence="3">JCM 17190</strain>
    </source>
</reference>
<dbReference type="Proteomes" id="UP001399917">
    <property type="component" value="Unassembled WGS sequence"/>
</dbReference>
<dbReference type="GO" id="GO:0008237">
    <property type="term" value="F:metallopeptidase activity"/>
    <property type="evidence" value="ECO:0007669"/>
    <property type="project" value="UniProtKB-KW"/>
</dbReference>
<gene>
    <name evidence="2" type="ORF">GCM10022404_11750</name>
</gene>
<evidence type="ECO:0000313" key="3">
    <source>
        <dbReference type="Proteomes" id="UP001399917"/>
    </source>
</evidence>
<keyword evidence="2" id="KW-0378">Hydrolase</keyword>
<feature type="domain" description="YgjP-like metallopeptidase" evidence="1">
    <location>
        <begin position="23"/>
        <end position="220"/>
    </location>
</feature>
<dbReference type="Gene3D" id="3.30.2010.10">
    <property type="entry name" value="Metalloproteases ('zincins'), catalytic domain"/>
    <property type="match status" value="1"/>
</dbReference>
<keyword evidence="3" id="KW-1185">Reference proteome</keyword>
<evidence type="ECO:0000313" key="2">
    <source>
        <dbReference type="EMBL" id="GAA3862864.1"/>
    </source>
</evidence>
<dbReference type="EMBL" id="BAABDF010000006">
    <property type="protein sequence ID" value="GAA3862864.1"/>
    <property type="molecule type" value="Genomic_DNA"/>
</dbReference>
<accession>A0ABP7K4B6</accession>